<dbReference type="RefSeq" id="WP_119671157.1">
    <property type="nucleotide sequence ID" value="NZ_QXED01000011.1"/>
</dbReference>
<name>A0A418LYS5_9BACT</name>
<dbReference type="Proteomes" id="UP000283523">
    <property type="component" value="Unassembled WGS sequence"/>
</dbReference>
<keyword evidence="2" id="KW-1185">Reference proteome</keyword>
<organism evidence="1 2">
    <name type="scientific">Fibrisoma montanum</name>
    <dbReference type="NCBI Taxonomy" id="2305895"/>
    <lineage>
        <taxon>Bacteria</taxon>
        <taxon>Pseudomonadati</taxon>
        <taxon>Bacteroidota</taxon>
        <taxon>Cytophagia</taxon>
        <taxon>Cytophagales</taxon>
        <taxon>Spirosomataceae</taxon>
        <taxon>Fibrisoma</taxon>
    </lineage>
</organism>
<accession>A0A418LYS5</accession>
<protein>
    <submittedName>
        <fullName evidence="1">Uncharacterized protein</fullName>
    </submittedName>
</protein>
<dbReference type="EMBL" id="QXED01000011">
    <property type="protein sequence ID" value="RIV18523.1"/>
    <property type="molecule type" value="Genomic_DNA"/>
</dbReference>
<reference evidence="1 2" key="1">
    <citation type="submission" date="2018-08" db="EMBL/GenBank/DDBJ databases">
        <title>Fibrisoma montanum sp. nov., isolated from Danxia mountain soil.</title>
        <authorList>
            <person name="Huang Y."/>
        </authorList>
    </citation>
    <scope>NUCLEOTIDE SEQUENCE [LARGE SCALE GENOMIC DNA]</scope>
    <source>
        <strain evidence="1 2">HYT19</strain>
    </source>
</reference>
<dbReference type="AlphaFoldDB" id="A0A418LYS5"/>
<gene>
    <name evidence="1" type="ORF">DYU11_28540</name>
</gene>
<comment type="caution">
    <text evidence="1">The sequence shown here is derived from an EMBL/GenBank/DDBJ whole genome shotgun (WGS) entry which is preliminary data.</text>
</comment>
<dbReference type="OrthoDB" id="941740at2"/>
<evidence type="ECO:0000313" key="1">
    <source>
        <dbReference type="EMBL" id="RIV18523.1"/>
    </source>
</evidence>
<sequence>MLRRNWLSAVTGRSNHTRRASSASLRCNSDTIIIRQGWDHDVTITKSLSFNLQQLIAQAEDDKT</sequence>
<evidence type="ECO:0000313" key="2">
    <source>
        <dbReference type="Proteomes" id="UP000283523"/>
    </source>
</evidence>
<proteinExistence type="predicted"/>